<organism evidence="3 4">
    <name type="scientific">Prolixibacter denitrificans</name>
    <dbReference type="NCBI Taxonomy" id="1541063"/>
    <lineage>
        <taxon>Bacteria</taxon>
        <taxon>Pseudomonadati</taxon>
        <taxon>Bacteroidota</taxon>
        <taxon>Bacteroidia</taxon>
        <taxon>Marinilabiliales</taxon>
        <taxon>Prolixibacteraceae</taxon>
        <taxon>Prolixibacter</taxon>
    </lineage>
</organism>
<sequence>MKKIIYLLAVVLLSGCSNWLDVNTNPNTPSDVPVNLVLPSAEASVAVTVGGNMFNYGGFFAQYWGQAPEANQYNAIDEYDIKNVFFDDDYQELYAGALVDLKSVRDKAKENGDWGDYFAATVLRAYTFQVIADLTDKTPYSEALGGSELANPKYDDGQAIYEGVISELNNAMDSLTANSTVTDNDMIFGGSLQQWIGFANAMKLKLYMRESYATDAHKADVQKLISDNNFFTGDVTFDNFSDAPNKQNPWYATNISSDGLGTVNNIATYNIVTYLKANNDPRLPVLYQKAPNPDDYAGNMPGYKSRSGAKNNDFSRPIVDPTQPVYMYTQSELQLFIAEAELRYNNDDAAAKAAYEKAIDANLALHGLSTPGSDLYGTGQPYAWNSSATSEQKLKTIMMQKWVCLCMVNHIEAWSEIRRTHYPELSPAEGKDIADDPTLYTPGDMIDPVVNVLGKGQLIKRLPFSERAIIRNTNAPEQVGVTTKVWWDKK</sequence>
<evidence type="ECO:0000313" key="2">
    <source>
        <dbReference type="EMBL" id="GET22870.1"/>
    </source>
</evidence>
<proteinExistence type="predicted"/>
<dbReference type="InterPro" id="IPR011990">
    <property type="entry name" value="TPR-like_helical_dom_sf"/>
</dbReference>
<dbReference type="InterPro" id="IPR041662">
    <property type="entry name" value="SusD-like_2"/>
</dbReference>
<dbReference type="SUPFAM" id="SSF48452">
    <property type="entry name" value="TPR-like"/>
    <property type="match status" value="1"/>
</dbReference>
<dbReference type="AlphaFoldDB" id="A0A2P8CBQ4"/>
<accession>A0A2P8CBQ4</accession>
<reference evidence="3 4" key="1">
    <citation type="submission" date="2018-03" db="EMBL/GenBank/DDBJ databases">
        <title>Genomic Encyclopedia of Archaeal and Bacterial Type Strains, Phase II (KMG-II): from individual species to whole genera.</title>
        <authorList>
            <person name="Goeker M."/>
        </authorList>
    </citation>
    <scope>NUCLEOTIDE SEQUENCE [LARGE SCALE GENOMIC DNA]</scope>
    <source>
        <strain evidence="3 4">DSM 27267</strain>
    </source>
</reference>
<gene>
    <name evidence="3" type="ORF">CLV93_106128</name>
    <name evidence="2" type="ORF">JCM18694_31160</name>
</gene>
<keyword evidence="1" id="KW-0732">Signal</keyword>
<dbReference type="RefSeq" id="WP_106542595.1">
    <property type="nucleotide sequence ID" value="NZ_BLAU01000001.1"/>
</dbReference>
<feature type="signal peptide" evidence="1">
    <location>
        <begin position="1"/>
        <end position="19"/>
    </location>
</feature>
<comment type="caution">
    <text evidence="3">The sequence shown here is derived from an EMBL/GenBank/DDBJ whole genome shotgun (WGS) entry which is preliminary data.</text>
</comment>
<dbReference type="EMBL" id="BLAU01000001">
    <property type="protein sequence ID" value="GET22870.1"/>
    <property type="molecule type" value="Genomic_DNA"/>
</dbReference>
<reference evidence="2 5" key="2">
    <citation type="submission" date="2019-10" db="EMBL/GenBank/DDBJ databases">
        <title>Prolixibacter strains distinguished by the presence of nitrate reductase genes were adept at nitrate-dependent anaerobic corrosion of metallic iron and carbon steel.</title>
        <authorList>
            <person name="Iino T."/>
            <person name="Shono N."/>
            <person name="Ito K."/>
            <person name="Nakamura R."/>
            <person name="Sueoka K."/>
            <person name="Harayama S."/>
            <person name="Ohkuma M."/>
        </authorList>
    </citation>
    <scope>NUCLEOTIDE SEQUENCE [LARGE SCALE GENOMIC DNA]</scope>
    <source>
        <strain evidence="2 5">MIC1-1</strain>
    </source>
</reference>
<dbReference type="Proteomes" id="UP000396862">
    <property type="component" value="Unassembled WGS sequence"/>
</dbReference>
<dbReference type="EMBL" id="PYGC01000006">
    <property type="protein sequence ID" value="PSK82384.1"/>
    <property type="molecule type" value="Genomic_DNA"/>
</dbReference>
<dbReference type="OrthoDB" id="1387301at2"/>
<keyword evidence="5" id="KW-1185">Reference proteome</keyword>
<name>A0A2P8CBQ4_9BACT</name>
<dbReference type="Pfam" id="PF12771">
    <property type="entry name" value="SusD-like_2"/>
    <property type="match status" value="1"/>
</dbReference>
<evidence type="ECO:0000313" key="5">
    <source>
        <dbReference type="Proteomes" id="UP000396862"/>
    </source>
</evidence>
<evidence type="ECO:0000313" key="3">
    <source>
        <dbReference type="EMBL" id="PSK82384.1"/>
    </source>
</evidence>
<evidence type="ECO:0000313" key="4">
    <source>
        <dbReference type="Proteomes" id="UP000240621"/>
    </source>
</evidence>
<feature type="chain" id="PRO_5015115284" evidence="1">
    <location>
        <begin position="20"/>
        <end position="490"/>
    </location>
</feature>
<dbReference type="Gene3D" id="1.25.40.390">
    <property type="match status" value="1"/>
</dbReference>
<dbReference type="PROSITE" id="PS51257">
    <property type="entry name" value="PROKAR_LIPOPROTEIN"/>
    <property type="match status" value="1"/>
</dbReference>
<protein>
    <submittedName>
        <fullName evidence="3">SusD-like starch-binding protein associating with outer membrane</fullName>
    </submittedName>
</protein>
<dbReference type="Proteomes" id="UP000240621">
    <property type="component" value="Unassembled WGS sequence"/>
</dbReference>
<evidence type="ECO:0000256" key="1">
    <source>
        <dbReference type="SAM" id="SignalP"/>
    </source>
</evidence>